<comment type="caution">
    <text evidence="8">The sequence shown here is derived from an EMBL/GenBank/DDBJ whole genome shotgun (WGS) entry which is preliminary data.</text>
</comment>
<dbReference type="InterPro" id="IPR051907">
    <property type="entry name" value="DoxX-like_oxidoreductase"/>
</dbReference>
<comment type="subcellular location">
    <subcellularLocation>
        <location evidence="1">Cell membrane</location>
        <topology evidence="1">Multi-pass membrane protein</topology>
    </subcellularLocation>
</comment>
<evidence type="ECO:0000256" key="7">
    <source>
        <dbReference type="SAM" id="Phobius"/>
    </source>
</evidence>
<evidence type="ECO:0000256" key="6">
    <source>
        <dbReference type="ARBA" id="ARBA00023136"/>
    </source>
</evidence>
<dbReference type="Proteomes" id="UP000251558">
    <property type="component" value="Unassembled WGS sequence"/>
</dbReference>
<dbReference type="Pfam" id="PF07681">
    <property type="entry name" value="DoxX"/>
    <property type="match status" value="1"/>
</dbReference>
<name>A0A330I160_9HYPH</name>
<dbReference type="RefSeq" id="WP_112097353.1">
    <property type="nucleotide sequence ID" value="NZ_QMBP01000004.1"/>
</dbReference>
<evidence type="ECO:0000313" key="9">
    <source>
        <dbReference type="Proteomes" id="UP000251558"/>
    </source>
</evidence>
<dbReference type="PANTHER" id="PTHR33452:SF4">
    <property type="entry name" value="BLL4328 PROTEIN"/>
    <property type="match status" value="1"/>
</dbReference>
<evidence type="ECO:0000256" key="5">
    <source>
        <dbReference type="ARBA" id="ARBA00022989"/>
    </source>
</evidence>
<feature type="transmembrane region" description="Helical" evidence="7">
    <location>
        <begin position="73"/>
        <end position="91"/>
    </location>
</feature>
<protein>
    <submittedName>
        <fullName evidence="8">DoxX family protein</fullName>
    </submittedName>
</protein>
<keyword evidence="3" id="KW-1003">Cell membrane</keyword>
<dbReference type="OrthoDB" id="9808524at2"/>
<keyword evidence="6 7" id="KW-0472">Membrane</keyword>
<proteinExistence type="inferred from homology"/>
<accession>A0A330I160</accession>
<evidence type="ECO:0000256" key="1">
    <source>
        <dbReference type="ARBA" id="ARBA00004651"/>
    </source>
</evidence>
<evidence type="ECO:0000313" key="8">
    <source>
        <dbReference type="EMBL" id="RAZ90727.1"/>
    </source>
</evidence>
<keyword evidence="9" id="KW-1185">Reference proteome</keyword>
<comment type="similarity">
    <text evidence="2">Belongs to the DoxX family.</text>
</comment>
<evidence type="ECO:0000256" key="4">
    <source>
        <dbReference type="ARBA" id="ARBA00022692"/>
    </source>
</evidence>
<reference evidence="8 9" key="2">
    <citation type="submission" date="2018-07" db="EMBL/GenBank/DDBJ databases">
        <title>Diversity of Mesorhizobium strains in Brazil.</title>
        <authorList>
            <person name="Helene L.C.F."/>
            <person name="Dall'Agnol R."/>
            <person name="Delamuta J.R.M."/>
            <person name="Hungria M."/>
        </authorList>
    </citation>
    <scope>NUCLEOTIDE SEQUENCE [LARGE SCALE GENOMIC DNA]</scope>
    <source>
        <strain evidence="8 9">AC99b</strain>
    </source>
</reference>
<dbReference type="InterPro" id="IPR032808">
    <property type="entry name" value="DoxX"/>
</dbReference>
<gene>
    <name evidence="8" type="ORF">DPM33_10450</name>
</gene>
<feature type="transmembrane region" description="Helical" evidence="7">
    <location>
        <begin position="103"/>
        <end position="124"/>
    </location>
</feature>
<sequence length="132" mass="14384">MKLFESLAQYRPQVLGVLRIMTALQFIEHGSQKLFNFPVSAEPHALTGLTTAAGILEFAGGILLALGLFTRPVAFLLAGEMAIAYFMAHFPRDFFPANNGGDAAILFCFVFLYLFFAGSGAFALDNRENARA</sequence>
<evidence type="ECO:0000256" key="3">
    <source>
        <dbReference type="ARBA" id="ARBA00022475"/>
    </source>
</evidence>
<feature type="transmembrane region" description="Helical" evidence="7">
    <location>
        <begin position="45"/>
        <end position="66"/>
    </location>
</feature>
<organism evidence="8 9">
    <name type="scientific">Mesorhizobium hawassense</name>
    <dbReference type="NCBI Taxonomy" id="1209954"/>
    <lineage>
        <taxon>Bacteria</taxon>
        <taxon>Pseudomonadati</taxon>
        <taxon>Pseudomonadota</taxon>
        <taxon>Alphaproteobacteria</taxon>
        <taxon>Hyphomicrobiales</taxon>
        <taxon>Phyllobacteriaceae</taxon>
        <taxon>Mesorhizobium</taxon>
    </lineage>
</organism>
<dbReference type="EMBL" id="QMBP01000004">
    <property type="protein sequence ID" value="RAZ90727.1"/>
    <property type="molecule type" value="Genomic_DNA"/>
</dbReference>
<reference evidence="9" key="1">
    <citation type="submission" date="2018-06" db="EMBL/GenBank/DDBJ databases">
        <authorList>
            <person name="Helene L.C."/>
            <person name="Dall'Agnol R."/>
            <person name="Delamuta J.R."/>
            <person name="Hungria M."/>
        </authorList>
    </citation>
    <scope>NUCLEOTIDE SEQUENCE [LARGE SCALE GENOMIC DNA]</scope>
    <source>
        <strain evidence="9">AC99b</strain>
    </source>
</reference>
<keyword evidence="5 7" id="KW-1133">Transmembrane helix</keyword>
<dbReference type="AlphaFoldDB" id="A0A330I160"/>
<dbReference type="PANTHER" id="PTHR33452">
    <property type="entry name" value="OXIDOREDUCTASE CATD-RELATED"/>
    <property type="match status" value="1"/>
</dbReference>
<dbReference type="GO" id="GO:0005886">
    <property type="term" value="C:plasma membrane"/>
    <property type="evidence" value="ECO:0007669"/>
    <property type="project" value="UniProtKB-SubCell"/>
</dbReference>
<evidence type="ECO:0000256" key="2">
    <source>
        <dbReference type="ARBA" id="ARBA00006679"/>
    </source>
</evidence>
<keyword evidence="4 7" id="KW-0812">Transmembrane</keyword>